<protein>
    <submittedName>
        <fullName evidence="2">Uncharacterized protein</fullName>
    </submittedName>
</protein>
<dbReference type="Proteomes" id="UP000321304">
    <property type="component" value="Unassembled WGS sequence"/>
</dbReference>
<dbReference type="RefSeq" id="WP_146989639.1">
    <property type="nucleotide sequence ID" value="NZ_VITY01000010.1"/>
</dbReference>
<reference evidence="2 3" key="1">
    <citation type="submission" date="2019-06" db="EMBL/GenBank/DDBJ databases">
        <title>Genomic Encyclopedia of Type Strains, Phase IV (KMG-V): Genome sequencing to study the core and pangenomes of soil and plant-associated prokaryotes.</title>
        <authorList>
            <person name="Whitman W."/>
        </authorList>
    </citation>
    <scope>NUCLEOTIDE SEQUENCE [LARGE SCALE GENOMIC DNA]</scope>
    <source>
        <strain evidence="2 3">BR 10355</strain>
    </source>
</reference>
<sequence length="372" mass="41466">MVEPAKTKGPRGRDVLSRLAVTVAVLVAVLACLDVALRIAAPASGIFRRTIDVQSPAALYTKLEEFRKFDGLKVAVLGDSLIFGRAMRDKGDTAWQSHTLSSQLQNWLAEKHPGQKVYVANFGMNGTLPTDLENLVRIVLPTKPDVIVFDLSLRSFSRDFDREGESRTRVWLDTLSVDANGTYSTGQGVGGIARWSHDALVNWWFLYRSRDFLQALWFDGSPFNFLVGLRDAADKWLQGSSGAKGDDLDDIVLLMRARSRYEKIDLAPDNPQRQALERTLRRVSEAKQPTLIFYATENPKVLPDLLPQQKFAELQAQLVQIITPQPPDRVYVGPLATLPASEFLDHVHLDKAGYGQLSAELGPRLDAMIGRR</sequence>
<dbReference type="AlphaFoldDB" id="A0A560LE02"/>
<keyword evidence="1" id="KW-0812">Transmembrane</keyword>
<dbReference type="PROSITE" id="PS51257">
    <property type="entry name" value="PROKAR_LIPOPROTEIN"/>
    <property type="match status" value="1"/>
</dbReference>
<accession>A0A560LE02</accession>
<proteinExistence type="predicted"/>
<dbReference type="SUPFAM" id="SSF52266">
    <property type="entry name" value="SGNH hydrolase"/>
    <property type="match status" value="1"/>
</dbReference>
<keyword evidence="1" id="KW-0472">Membrane</keyword>
<keyword evidence="3" id="KW-1185">Reference proteome</keyword>
<dbReference type="Gene3D" id="3.40.50.1110">
    <property type="entry name" value="SGNH hydrolase"/>
    <property type="match status" value="1"/>
</dbReference>
<keyword evidence="1" id="KW-1133">Transmembrane helix</keyword>
<name>A0A560LE02_9BRAD</name>
<evidence type="ECO:0000313" key="2">
    <source>
        <dbReference type="EMBL" id="TWB93522.1"/>
    </source>
</evidence>
<comment type="caution">
    <text evidence="2">The sequence shown here is derived from an EMBL/GenBank/DDBJ whole genome shotgun (WGS) entry which is preliminary data.</text>
</comment>
<dbReference type="OrthoDB" id="8191807at2"/>
<evidence type="ECO:0000256" key="1">
    <source>
        <dbReference type="SAM" id="Phobius"/>
    </source>
</evidence>
<dbReference type="GO" id="GO:0016788">
    <property type="term" value="F:hydrolase activity, acting on ester bonds"/>
    <property type="evidence" value="ECO:0007669"/>
    <property type="project" value="UniProtKB-ARBA"/>
</dbReference>
<dbReference type="EMBL" id="VITY01000010">
    <property type="protein sequence ID" value="TWB93522.1"/>
    <property type="molecule type" value="Genomic_DNA"/>
</dbReference>
<feature type="transmembrane region" description="Helical" evidence="1">
    <location>
        <begin position="20"/>
        <end position="41"/>
    </location>
</feature>
<gene>
    <name evidence="2" type="ORF">FBZ93_110126</name>
</gene>
<evidence type="ECO:0000313" key="3">
    <source>
        <dbReference type="Proteomes" id="UP000321304"/>
    </source>
</evidence>
<organism evidence="2 3">
    <name type="scientific">Bradyrhizobium macuxiense</name>
    <dbReference type="NCBI Taxonomy" id="1755647"/>
    <lineage>
        <taxon>Bacteria</taxon>
        <taxon>Pseudomonadati</taxon>
        <taxon>Pseudomonadota</taxon>
        <taxon>Alphaproteobacteria</taxon>
        <taxon>Hyphomicrobiales</taxon>
        <taxon>Nitrobacteraceae</taxon>
        <taxon>Bradyrhizobium</taxon>
    </lineage>
</organism>
<dbReference type="InterPro" id="IPR036514">
    <property type="entry name" value="SGNH_hydro_sf"/>
</dbReference>